<dbReference type="Proteomes" id="UP001589890">
    <property type="component" value="Unassembled WGS sequence"/>
</dbReference>
<dbReference type="RefSeq" id="WP_380051194.1">
    <property type="nucleotide sequence ID" value="NZ_JBHLTC010000030.1"/>
</dbReference>
<accession>A0ABV6QQS9</accession>
<feature type="domain" description="HTH tetR-type" evidence="5">
    <location>
        <begin position="1"/>
        <end position="61"/>
    </location>
</feature>
<proteinExistence type="predicted"/>
<evidence type="ECO:0000259" key="5">
    <source>
        <dbReference type="PROSITE" id="PS50977"/>
    </source>
</evidence>
<feature type="DNA-binding region" description="H-T-H motif" evidence="4">
    <location>
        <begin position="24"/>
        <end position="43"/>
    </location>
</feature>
<sequence length="182" mass="20260">MVARADWVRVGLGVLAREGAPAVTIERLTGELGVSKGSFYHHFKGAGGFKTALLEYFESQNTRQLMDTVEQDPTAPGVVKLHRLLGLVLDDSRGYDLEIAIRAWALQDEEVRAAQERVDRTRTEYLEELCREIEKDVDSAHLARLLYLILIGAGQVVPGVPRDELRAIYAMTLRLAIGETTL</sequence>
<dbReference type="InterPro" id="IPR009057">
    <property type="entry name" value="Homeodomain-like_sf"/>
</dbReference>
<dbReference type="Gene3D" id="1.10.357.10">
    <property type="entry name" value="Tetracycline Repressor, domain 2"/>
    <property type="match status" value="1"/>
</dbReference>
<keyword evidence="3" id="KW-0804">Transcription</keyword>
<keyword evidence="7" id="KW-1185">Reference proteome</keyword>
<evidence type="ECO:0000256" key="2">
    <source>
        <dbReference type="ARBA" id="ARBA00023125"/>
    </source>
</evidence>
<dbReference type="PANTHER" id="PTHR47506">
    <property type="entry name" value="TRANSCRIPTIONAL REGULATORY PROTEIN"/>
    <property type="match status" value="1"/>
</dbReference>
<organism evidence="6 7">
    <name type="scientific">Kribbella deserti</name>
    <dbReference type="NCBI Taxonomy" id="1926257"/>
    <lineage>
        <taxon>Bacteria</taxon>
        <taxon>Bacillati</taxon>
        <taxon>Actinomycetota</taxon>
        <taxon>Actinomycetes</taxon>
        <taxon>Propionibacteriales</taxon>
        <taxon>Kribbellaceae</taxon>
        <taxon>Kribbella</taxon>
    </lineage>
</organism>
<dbReference type="Pfam" id="PF00440">
    <property type="entry name" value="TetR_N"/>
    <property type="match status" value="1"/>
</dbReference>
<dbReference type="InterPro" id="IPR001647">
    <property type="entry name" value="HTH_TetR"/>
</dbReference>
<dbReference type="EMBL" id="JBHLTC010000030">
    <property type="protein sequence ID" value="MFC0626998.1"/>
    <property type="molecule type" value="Genomic_DNA"/>
</dbReference>
<comment type="caution">
    <text evidence="6">The sequence shown here is derived from an EMBL/GenBank/DDBJ whole genome shotgun (WGS) entry which is preliminary data.</text>
</comment>
<keyword evidence="1" id="KW-0805">Transcription regulation</keyword>
<keyword evidence="2 4" id="KW-0238">DNA-binding</keyword>
<evidence type="ECO:0000313" key="6">
    <source>
        <dbReference type="EMBL" id="MFC0626998.1"/>
    </source>
</evidence>
<evidence type="ECO:0000313" key="7">
    <source>
        <dbReference type="Proteomes" id="UP001589890"/>
    </source>
</evidence>
<evidence type="ECO:0000256" key="4">
    <source>
        <dbReference type="PROSITE-ProRule" id="PRU00335"/>
    </source>
</evidence>
<evidence type="ECO:0000256" key="3">
    <source>
        <dbReference type="ARBA" id="ARBA00023163"/>
    </source>
</evidence>
<gene>
    <name evidence="6" type="ORF">ACFFGN_23155</name>
</gene>
<dbReference type="PANTHER" id="PTHR47506:SF6">
    <property type="entry name" value="HTH-TYPE TRANSCRIPTIONAL REPRESSOR NEMR"/>
    <property type="match status" value="1"/>
</dbReference>
<evidence type="ECO:0000256" key="1">
    <source>
        <dbReference type="ARBA" id="ARBA00023015"/>
    </source>
</evidence>
<dbReference type="PROSITE" id="PS50977">
    <property type="entry name" value="HTH_TETR_2"/>
    <property type="match status" value="1"/>
</dbReference>
<reference evidence="6 7" key="1">
    <citation type="submission" date="2024-09" db="EMBL/GenBank/DDBJ databases">
        <authorList>
            <person name="Sun Q."/>
            <person name="Mori K."/>
        </authorList>
    </citation>
    <scope>NUCLEOTIDE SEQUENCE [LARGE SCALE GENOMIC DNA]</scope>
    <source>
        <strain evidence="6 7">CGMCC 1.15906</strain>
    </source>
</reference>
<protein>
    <submittedName>
        <fullName evidence="6">TetR/AcrR family transcriptional regulator</fullName>
    </submittedName>
</protein>
<name>A0ABV6QQS9_9ACTN</name>
<dbReference type="SUPFAM" id="SSF46689">
    <property type="entry name" value="Homeodomain-like"/>
    <property type="match status" value="1"/>
</dbReference>